<keyword evidence="2 5" id="KW-0547">Nucleotide-binding</keyword>
<dbReference type="Pfam" id="PF17769">
    <property type="entry name" value="PurK_C"/>
    <property type="match status" value="1"/>
</dbReference>
<dbReference type="SUPFAM" id="SSF56059">
    <property type="entry name" value="Glutathione synthetase ATP-binding domain-like"/>
    <property type="match status" value="1"/>
</dbReference>
<proteinExistence type="inferred from homology"/>
<comment type="subunit">
    <text evidence="5 6">Homodimer.</text>
</comment>
<evidence type="ECO:0000256" key="3">
    <source>
        <dbReference type="ARBA" id="ARBA00022755"/>
    </source>
</evidence>
<dbReference type="Proteomes" id="UP000189055">
    <property type="component" value="Chromosome"/>
</dbReference>
<dbReference type="GO" id="GO:0005829">
    <property type="term" value="C:cytosol"/>
    <property type="evidence" value="ECO:0007669"/>
    <property type="project" value="TreeGrafter"/>
</dbReference>
<comment type="function">
    <text evidence="5">Catalyzes the ATP-dependent conversion of 5-aminoimidazole ribonucleotide (AIR) and HCO(3)(-) to N5-carboxyaminoimidazole ribonucleotide (N5-CAIR).</text>
</comment>
<gene>
    <name evidence="5 6" type="primary">purK</name>
    <name evidence="8" type="ORF">A0U91_02935</name>
</gene>
<dbReference type="PANTHER" id="PTHR11609:SF5">
    <property type="entry name" value="PHOSPHORIBOSYLAMINOIMIDAZOLE CARBOXYLASE"/>
    <property type="match status" value="1"/>
</dbReference>
<dbReference type="InterPro" id="IPR040686">
    <property type="entry name" value="PurK_C"/>
</dbReference>
<evidence type="ECO:0000256" key="2">
    <source>
        <dbReference type="ARBA" id="ARBA00022741"/>
    </source>
</evidence>
<keyword evidence="1 5" id="KW-0436">Ligase</keyword>
<feature type="domain" description="ATP-grasp" evidence="7">
    <location>
        <begin position="120"/>
        <end position="306"/>
    </location>
</feature>
<feature type="binding site" evidence="5">
    <location>
        <position position="156"/>
    </location>
    <ligand>
        <name>ATP</name>
        <dbReference type="ChEBI" id="CHEBI:30616"/>
    </ligand>
</feature>
<dbReference type="InterPro" id="IPR005875">
    <property type="entry name" value="PurK"/>
</dbReference>
<evidence type="ECO:0000256" key="5">
    <source>
        <dbReference type="HAMAP-Rule" id="MF_01928"/>
    </source>
</evidence>
<name>A0A1U9LCT4_9PROT</name>
<dbReference type="FunFam" id="3.30.1490.20:FF:000015">
    <property type="entry name" value="N5-carboxyaminoimidazole ribonucleotide synthase"/>
    <property type="match status" value="1"/>
</dbReference>
<feature type="binding site" evidence="5">
    <location>
        <begin position="191"/>
        <end position="194"/>
    </location>
    <ligand>
        <name>ATP</name>
        <dbReference type="ChEBI" id="CHEBI:30616"/>
    </ligand>
</feature>
<dbReference type="InterPro" id="IPR054350">
    <property type="entry name" value="PurT/PurK_preATP-grasp"/>
</dbReference>
<dbReference type="InterPro" id="IPR003135">
    <property type="entry name" value="ATP-grasp_carboxylate-amine"/>
</dbReference>
<dbReference type="GO" id="GO:0046872">
    <property type="term" value="F:metal ion binding"/>
    <property type="evidence" value="ECO:0007669"/>
    <property type="project" value="InterPro"/>
</dbReference>
<sequence length="394" mass="41700">MPASSSRSPSAAPLAPNAVIGIVGGGQLGRMSAVAAAKLGFRAHILTQDPHGPAAQVAHQVTLGAYDDHKALDAFARAVDVITFEFENISADALDCLAQHCPVRPSGAILRTSQDRLAEKTFLSDADIPLAPWMAVTDHASLHAAAETLGFPFILKTTRNGYDGKGQARVYEASQLEAAFASLAPHPLVAEGMVDFACEISVMVVRGTDGTTRCFAPGLNYHRDGILDLTLAPAPVQEETAQRAQALATAIAEKLDLIGILGVEMFIDRTGTLLVNEIAPRPHNSGHWTMDACPADQFDMHIRAVAGLPLPPALRHSDAVMKNLVGPDDMALWPDILATPGHIPHLYGKAEARAGRKMGHVNILFPYGSLPGALGVQDALGPLADKPETEDNDQ</sequence>
<dbReference type="HAMAP" id="MF_01928">
    <property type="entry name" value="PurK"/>
    <property type="match status" value="1"/>
</dbReference>
<feature type="binding site" evidence="5">
    <location>
        <begin position="276"/>
        <end position="277"/>
    </location>
    <ligand>
        <name>ATP</name>
        <dbReference type="ChEBI" id="CHEBI:30616"/>
    </ligand>
</feature>
<dbReference type="SUPFAM" id="SSF52440">
    <property type="entry name" value="PreATP-grasp domain"/>
    <property type="match status" value="1"/>
</dbReference>
<dbReference type="EC" id="6.3.4.18" evidence="5 6"/>
<feature type="binding site" evidence="5">
    <location>
        <position position="116"/>
    </location>
    <ligand>
        <name>ATP</name>
        <dbReference type="ChEBI" id="CHEBI:30616"/>
    </ligand>
</feature>
<feature type="binding site" evidence="5">
    <location>
        <position position="199"/>
    </location>
    <ligand>
        <name>ATP</name>
        <dbReference type="ChEBI" id="CHEBI:30616"/>
    </ligand>
</feature>
<comment type="similarity">
    <text evidence="5 6">Belongs to the PurK/PurT family.</text>
</comment>
<protein>
    <recommendedName>
        <fullName evidence="5 6">N5-carboxyaminoimidazole ribonucleotide synthase</fullName>
        <shortName evidence="5 6">N5-CAIR synthase</shortName>
        <ecNumber evidence="5 6">6.3.4.18</ecNumber>
    </recommendedName>
    <alternativeName>
        <fullName evidence="5 6">5-(carboxyamino)imidazole ribonucleotide synthetase</fullName>
    </alternativeName>
</protein>
<dbReference type="GO" id="GO:0005524">
    <property type="term" value="F:ATP binding"/>
    <property type="evidence" value="ECO:0007669"/>
    <property type="project" value="UniProtKB-UniRule"/>
</dbReference>
<feature type="binding site" evidence="5">
    <location>
        <position position="222"/>
    </location>
    <ligand>
        <name>ATP</name>
        <dbReference type="ChEBI" id="CHEBI:30616"/>
    </ligand>
</feature>
<dbReference type="GO" id="GO:0034028">
    <property type="term" value="F:5-(carboxyamino)imidazole ribonucleotide synthase activity"/>
    <property type="evidence" value="ECO:0007669"/>
    <property type="project" value="UniProtKB-UniRule"/>
</dbReference>
<dbReference type="PROSITE" id="PS50975">
    <property type="entry name" value="ATP_GRASP"/>
    <property type="match status" value="1"/>
</dbReference>
<evidence type="ECO:0000259" key="7">
    <source>
        <dbReference type="PROSITE" id="PS50975"/>
    </source>
</evidence>
<evidence type="ECO:0000256" key="4">
    <source>
        <dbReference type="ARBA" id="ARBA00022840"/>
    </source>
</evidence>
<dbReference type="Gene3D" id="3.40.50.20">
    <property type="match status" value="1"/>
</dbReference>
<dbReference type="InterPro" id="IPR013815">
    <property type="entry name" value="ATP_grasp_subdomain_1"/>
</dbReference>
<accession>A0A1U9LCT4</accession>
<dbReference type="PANTHER" id="PTHR11609">
    <property type="entry name" value="PURINE BIOSYNTHESIS PROTEIN 6/7, PUR6/7"/>
    <property type="match status" value="1"/>
</dbReference>
<dbReference type="Pfam" id="PF22660">
    <property type="entry name" value="RS_preATP-grasp-like"/>
    <property type="match status" value="1"/>
</dbReference>
<dbReference type="InterPro" id="IPR016185">
    <property type="entry name" value="PreATP-grasp_dom_sf"/>
</dbReference>
<comment type="function">
    <text evidence="6">Catalyzes the ATP-dependent conversion of 5-aminoimidazole ribonucleotide (AIR) and HCO(3)- to N5-carboxyaminoimidazole ribonucleotide (N5-CAIR).</text>
</comment>
<dbReference type="NCBIfam" id="NF004676">
    <property type="entry name" value="PRK06019.1-2"/>
    <property type="match status" value="1"/>
</dbReference>
<reference evidence="8 9" key="1">
    <citation type="submission" date="2016-03" db="EMBL/GenBank/DDBJ databases">
        <title>Acetic acid bacteria sequencing.</title>
        <authorList>
            <person name="Brandt J."/>
            <person name="Jakob F."/>
            <person name="Vogel R.F."/>
        </authorList>
    </citation>
    <scope>NUCLEOTIDE SEQUENCE [LARGE SCALE GENOMIC DNA]</scope>
    <source>
        <strain evidence="8 9">TMW2.1084</strain>
    </source>
</reference>
<comment type="catalytic activity">
    <reaction evidence="5 6">
        <text>5-amino-1-(5-phospho-beta-D-ribosyl)imidazole + hydrogencarbonate + ATP = 5-carboxyamino-1-(5-phospho-D-ribosyl)imidazole + ADP + phosphate + 2 H(+)</text>
        <dbReference type="Rhea" id="RHEA:19317"/>
        <dbReference type="ChEBI" id="CHEBI:15378"/>
        <dbReference type="ChEBI" id="CHEBI:17544"/>
        <dbReference type="ChEBI" id="CHEBI:30616"/>
        <dbReference type="ChEBI" id="CHEBI:43474"/>
        <dbReference type="ChEBI" id="CHEBI:58730"/>
        <dbReference type="ChEBI" id="CHEBI:137981"/>
        <dbReference type="ChEBI" id="CHEBI:456216"/>
        <dbReference type="EC" id="6.3.4.18"/>
    </reaction>
</comment>
<feature type="binding site" evidence="5">
    <location>
        <begin position="161"/>
        <end position="167"/>
    </location>
    <ligand>
        <name>ATP</name>
        <dbReference type="ChEBI" id="CHEBI:30616"/>
    </ligand>
</feature>
<dbReference type="STRING" id="1076596.A0U91_02935"/>
<evidence type="ECO:0000256" key="6">
    <source>
        <dbReference type="RuleBase" id="RU361200"/>
    </source>
</evidence>
<dbReference type="InterPro" id="IPR011054">
    <property type="entry name" value="Rudment_hybrid_motif"/>
</dbReference>
<dbReference type="NCBIfam" id="NF004675">
    <property type="entry name" value="PRK06019.1-1"/>
    <property type="match status" value="1"/>
</dbReference>
<dbReference type="SUPFAM" id="SSF51246">
    <property type="entry name" value="Rudiment single hybrid motif"/>
    <property type="match status" value="1"/>
</dbReference>
<dbReference type="AlphaFoldDB" id="A0A1U9LCT4"/>
<dbReference type="KEGG" id="aper:A0U91_02935"/>
<dbReference type="Gene3D" id="3.30.470.20">
    <property type="entry name" value="ATP-grasp fold, B domain"/>
    <property type="match status" value="1"/>
</dbReference>
<dbReference type="NCBIfam" id="NF004679">
    <property type="entry name" value="PRK06019.1-5"/>
    <property type="match status" value="1"/>
</dbReference>
<keyword evidence="4 5" id="KW-0067">ATP-binding</keyword>
<dbReference type="RefSeq" id="WP_077930048.1">
    <property type="nucleotide sequence ID" value="NZ_CP014687.1"/>
</dbReference>
<evidence type="ECO:0000313" key="8">
    <source>
        <dbReference type="EMBL" id="AQT04130.1"/>
    </source>
</evidence>
<dbReference type="NCBIfam" id="TIGR01161">
    <property type="entry name" value="purK"/>
    <property type="match status" value="1"/>
</dbReference>
<dbReference type="GO" id="GO:0006189">
    <property type="term" value="P:'de novo' IMP biosynthetic process"/>
    <property type="evidence" value="ECO:0007669"/>
    <property type="project" value="UniProtKB-UniRule"/>
</dbReference>
<dbReference type="GO" id="GO:0004638">
    <property type="term" value="F:phosphoribosylaminoimidazole carboxylase activity"/>
    <property type="evidence" value="ECO:0007669"/>
    <property type="project" value="InterPro"/>
</dbReference>
<evidence type="ECO:0000256" key="1">
    <source>
        <dbReference type="ARBA" id="ARBA00022598"/>
    </source>
</evidence>
<evidence type="ECO:0000313" key="9">
    <source>
        <dbReference type="Proteomes" id="UP000189055"/>
    </source>
</evidence>
<dbReference type="InterPro" id="IPR011761">
    <property type="entry name" value="ATP-grasp"/>
</dbReference>
<comment type="pathway">
    <text evidence="5 6">Purine metabolism; IMP biosynthesis via de novo pathway; 5-amino-1-(5-phospho-D-ribosyl)imidazole-4-carboxylate from 5-amino-1-(5-phospho-D-ribosyl)imidazole (N5-CAIR route): step 1/2.</text>
</comment>
<dbReference type="Pfam" id="PF02222">
    <property type="entry name" value="ATP-grasp"/>
    <property type="match status" value="1"/>
</dbReference>
<dbReference type="UniPathway" id="UPA00074">
    <property type="reaction ID" value="UER00942"/>
</dbReference>
<organism evidence="8 9">
    <name type="scientific">Acetobacter persici</name>
    <dbReference type="NCBI Taxonomy" id="1076596"/>
    <lineage>
        <taxon>Bacteria</taxon>
        <taxon>Pseudomonadati</taxon>
        <taxon>Pseudomonadota</taxon>
        <taxon>Alphaproteobacteria</taxon>
        <taxon>Acetobacterales</taxon>
        <taxon>Acetobacteraceae</taxon>
        <taxon>Acetobacter</taxon>
    </lineage>
</organism>
<dbReference type="Gene3D" id="3.30.1490.20">
    <property type="entry name" value="ATP-grasp fold, A domain"/>
    <property type="match status" value="1"/>
</dbReference>
<keyword evidence="3 5" id="KW-0658">Purine biosynthesis</keyword>
<dbReference type="EMBL" id="CP014687">
    <property type="protein sequence ID" value="AQT04130.1"/>
    <property type="molecule type" value="Genomic_DNA"/>
</dbReference>